<protein>
    <submittedName>
        <fullName evidence="2">Uncharacterized protein</fullName>
    </submittedName>
</protein>
<dbReference type="EMBL" id="JARGDH010000002">
    <property type="protein sequence ID" value="KAL0276699.1"/>
    <property type="molecule type" value="Genomic_DNA"/>
</dbReference>
<name>A0AAW2I3E5_9NEOP</name>
<feature type="compositionally biased region" description="Basic and acidic residues" evidence="1">
    <location>
        <begin position="76"/>
        <end position="89"/>
    </location>
</feature>
<sequence>MRRRVTKVFMVADDERDHASAGASVGVALCGNQQQCVYSNRNFLQYNSIGKLNSMLKSDRFSTSGKVGRVDGNGPRQKDEEEPERGGGR</sequence>
<feature type="region of interest" description="Disordered" evidence="1">
    <location>
        <begin position="60"/>
        <end position="89"/>
    </location>
</feature>
<evidence type="ECO:0000256" key="1">
    <source>
        <dbReference type="SAM" id="MobiDB-lite"/>
    </source>
</evidence>
<accession>A0AAW2I3E5</accession>
<gene>
    <name evidence="2" type="ORF">PYX00_004212</name>
</gene>
<dbReference type="AlphaFoldDB" id="A0AAW2I3E5"/>
<organism evidence="2">
    <name type="scientific">Menopon gallinae</name>
    <name type="common">poultry shaft louse</name>
    <dbReference type="NCBI Taxonomy" id="328185"/>
    <lineage>
        <taxon>Eukaryota</taxon>
        <taxon>Metazoa</taxon>
        <taxon>Ecdysozoa</taxon>
        <taxon>Arthropoda</taxon>
        <taxon>Hexapoda</taxon>
        <taxon>Insecta</taxon>
        <taxon>Pterygota</taxon>
        <taxon>Neoptera</taxon>
        <taxon>Paraneoptera</taxon>
        <taxon>Psocodea</taxon>
        <taxon>Troctomorpha</taxon>
        <taxon>Phthiraptera</taxon>
        <taxon>Amblycera</taxon>
        <taxon>Menoponidae</taxon>
        <taxon>Menopon</taxon>
    </lineage>
</organism>
<proteinExistence type="predicted"/>
<evidence type="ECO:0000313" key="2">
    <source>
        <dbReference type="EMBL" id="KAL0276699.1"/>
    </source>
</evidence>
<reference evidence="2" key="1">
    <citation type="journal article" date="2024" name="Gigascience">
        <title>Chromosome-level genome of the poultry shaft louse Menopon gallinae provides insight into the host-switching and adaptive evolution of parasitic lice.</title>
        <authorList>
            <person name="Xu Y."/>
            <person name="Ma L."/>
            <person name="Liu S."/>
            <person name="Liang Y."/>
            <person name="Liu Q."/>
            <person name="He Z."/>
            <person name="Tian L."/>
            <person name="Duan Y."/>
            <person name="Cai W."/>
            <person name="Li H."/>
            <person name="Song F."/>
        </authorList>
    </citation>
    <scope>NUCLEOTIDE SEQUENCE</scope>
    <source>
        <strain evidence="2">Cailab_2023a</strain>
    </source>
</reference>
<comment type="caution">
    <text evidence="2">The sequence shown here is derived from an EMBL/GenBank/DDBJ whole genome shotgun (WGS) entry which is preliminary data.</text>
</comment>